<dbReference type="InterPro" id="IPR000109">
    <property type="entry name" value="POT_fam"/>
</dbReference>
<feature type="compositionally biased region" description="Pro residues" evidence="6">
    <location>
        <begin position="1"/>
        <end position="19"/>
    </location>
</feature>
<feature type="transmembrane region" description="Helical" evidence="7">
    <location>
        <begin position="439"/>
        <end position="460"/>
    </location>
</feature>
<dbReference type="CDD" id="cd17346">
    <property type="entry name" value="MFS_DtpA_like"/>
    <property type="match status" value="1"/>
</dbReference>
<dbReference type="Proteomes" id="UP001059617">
    <property type="component" value="Chromosome"/>
</dbReference>
<evidence type="ECO:0000256" key="2">
    <source>
        <dbReference type="ARBA" id="ARBA00005982"/>
    </source>
</evidence>
<dbReference type="Pfam" id="PF00854">
    <property type="entry name" value="PTR2"/>
    <property type="match status" value="2"/>
</dbReference>
<feature type="transmembrane region" description="Helical" evidence="7">
    <location>
        <begin position="161"/>
        <end position="183"/>
    </location>
</feature>
<feature type="transmembrane region" description="Helical" evidence="7">
    <location>
        <begin position="338"/>
        <end position="359"/>
    </location>
</feature>
<feature type="transmembrane region" description="Helical" evidence="7">
    <location>
        <begin position="236"/>
        <end position="254"/>
    </location>
</feature>
<dbReference type="NCBIfam" id="TIGR00924">
    <property type="entry name" value="yjdL_sub1_fam"/>
    <property type="match status" value="1"/>
</dbReference>
<dbReference type="SUPFAM" id="SSF103473">
    <property type="entry name" value="MFS general substrate transporter"/>
    <property type="match status" value="1"/>
</dbReference>
<organism evidence="8 9">
    <name type="scientific">Dactylosporangium fulvum</name>
    <dbReference type="NCBI Taxonomy" id="53359"/>
    <lineage>
        <taxon>Bacteria</taxon>
        <taxon>Bacillati</taxon>
        <taxon>Actinomycetota</taxon>
        <taxon>Actinomycetes</taxon>
        <taxon>Micromonosporales</taxon>
        <taxon>Micromonosporaceae</taxon>
        <taxon>Dactylosporangium</taxon>
    </lineage>
</organism>
<evidence type="ECO:0000256" key="3">
    <source>
        <dbReference type="ARBA" id="ARBA00022692"/>
    </source>
</evidence>
<feature type="transmembrane region" description="Helical" evidence="7">
    <location>
        <begin position="293"/>
        <end position="318"/>
    </location>
</feature>
<sequence length="503" mass="52481">MTTPPPPAIVQPSPAPPPRQPERIVPRAPWFRVLLATEMAERFGFFGLQATLVLYLAASAQDGGLGLRTVDAAALTGTWISLTYMLGGPGGWLADRVLGIRPTMMLGGLVSMAGHFALAVPAPAASATGLVLVSVGAGLYRPNHQAMANLLFGDSARRESGISLLYVGVQFSALIAPLVVGFVGDRVNWHAGFLCGGVVMLAGLVQLALARGTFLGVGDRPGRPLGPAGRRRLRRYGVLLGAALTALTGAIVAVMPPVGIVGLLGMCTLVAPAVAFVLLYRNRRLRPVDRRRLSAFGWVILAWTLFFTMIAQGGSVMLLFAQDSTDRDIAGFEVPAGWFLSVSPLFVLIMAPVFAWLLPRLGEGVRVVPRKFAMALLLCGGSFLVMAVAAWLGAGGGRVSPLWLVAAYLLLSCSEVVVIAVGTAAASDVLPRAFIAQTIGVLGLFAAFGGGVGSQIVWLADAVPAAAYYLGYGLVVCGVGVLIALIRRRIVRGLTAADAEPAG</sequence>
<dbReference type="EMBL" id="CP073720">
    <property type="protein sequence ID" value="UWP86127.1"/>
    <property type="molecule type" value="Genomic_DNA"/>
</dbReference>
<keyword evidence="5 7" id="KW-0472">Membrane</keyword>
<dbReference type="PANTHER" id="PTHR11654">
    <property type="entry name" value="OLIGOPEPTIDE TRANSPORTER-RELATED"/>
    <property type="match status" value="1"/>
</dbReference>
<feature type="transmembrane region" description="Helical" evidence="7">
    <location>
        <begin position="260"/>
        <end position="281"/>
    </location>
</feature>
<name>A0ABY5W9A0_9ACTN</name>
<comment type="similarity">
    <text evidence="2">Belongs to the major facilitator superfamily. Proton-dependent oligopeptide transporter (POT/PTR) (TC 2.A.17) family.</text>
</comment>
<feature type="transmembrane region" description="Helical" evidence="7">
    <location>
        <begin position="405"/>
        <end position="427"/>
    </location>
</feature>
<feature type="transmembrane region" description="Helical" evidence="7">
    <location>
        <begin position="189"/>
        <end position="215"/>
    </location>
</feature>
<comment type="subcellular location">
    <subcellularLocation>
        <location evidence="1">Membrane</location>
        <topology evidence="1">Multi-pass membrane protein</topology>
    </subcellularLocation>
</comment>
<feature type="transmembrane region" description="Helical" evidence="7">
    <location>
        <begin position="466"/>
        <end position="486"/>
    </location>
</feature>
<feature type="transmembrane region" description="Helical" evidence="7">
    <location>
        <begin position="114"/>
        <end position="140"/>
    </location>
</feature>
<evidence type="ECO:0000256" key="7">
    <source>
        <dbReference type="SAM" id="Phobius"/>
    </source>
</evidence>
<feature type="transmembrane region" description="Helical" evidence="7">
    <location>
        <begin position="371"/>
        <end position="393"/>
    </location>
</feature>
<protein>
    <submittedName>
        <fullName evidence="8">Peptide MFS transporter</fullName>
    </submittedName>
</protein>
<gene>
    <name evidence="8" type="ORF">Dfulv_18530</name>
</gene>
<keyword evidence="9" id="KW-1185">Reference proteome</keyword>
<accession>A0ABY5W9A0</accession>
<evidence type="ECO:0000313" key="8">
    <source>
        <dbReference type="EMBL" id="UWP86127.1"/>
    </source>
</evidence>
<keyword evidence="3 7" id="KW-0812">Transmembrane</keyword>
<dbReference type="RefSeq" id="WP_259865191.1">
    <property type="nucleotide sequence ID" value="NZ_BAAAST010000037.1"/>
</dbReference>
<evidence type="ECO:0000256" key="5">
    <source>
        <dbReference type="ARBA" id="ARBA00023136"/>
    </source>
</evidence>
<reference evidence="8" key="1">
    <citation type="submission" date="2021-04" db="EMBL/GenBank/DDBJ databases">
        <authorList>
            <person name="Hartkoorn R.C."/>
            <person name="Beaudoing E."/>
            <person name="Hot D."/>
        </authorList>
    </citation>
    <scope>NUCLEOTIDE SEQUENCE</scope>
    <source>
        <strain evidence="8">NRRL B-16292</strain>
    </source>
</reference>
<evidence type="ECO:0000256" key="4">
    <source>
        <dbReference type="ARBA" id="ARBA00022989"/>
    </source>
</evidence>
<reference evidence="8" key="2">
    <citation type="submission" date="2022-09" db="EMBL/GenBank/DDBJ databases">
        <title>Biosynthetic gene clusters of Dactylosporangioum fulvum.</title>
        <authorList>
            <person name="Caradec T."/>
        </authorList>
    </citation>
    <scope>NUCLEOTIDE SEQUENCE</scope>
    <source>
        <strain evidence="8">NRRL B-16292</strain>
    </source>
</reference>
<proteinExistence type="inferred from homology"/>
<feature type="region of interest" description="Disordered" evidence="6">
    <location>
        <begin position="1"/>
        <end position="22"/>
    </location>
</feature>
<dbReference type="InterPro" id="IPR005279">
    <property type="entry name" value="Dipep/tripep_permease"/>
</dbReference>
<feature type="transmembrane region" description="Helical" evidence="7">
    <location>
        <begin position="43"/>
        <end position="60"/>
    </location>
</feature>
<feature type="transmembrane region" description="Helical" evidence="7">
    <location>
        <begin position="72"/>
        <end position="94"/>
    </location>
</feature>
<evidence type="ECO:0000256" key="6">
    <source>
        <dbReference type="SAM" id="MobiDB-lite"/>
    </source>
</evidence>
<dbReference type="InterPro" id="IPR036259">
    <property type="entry name" value="MFS_trans_sf"/>
</dbReference>
<dbReference type="Gene3D" id="1.20.1250.20">
    <property type="entry name" value="MFS general substrate transporter like domains"/>
    <property type="match status" value="1"/>
</dbReference>
<evidence type="ECO:0000313" key="9">
    <source>
        <dbReference type="Proteomes" id="UP001059617"/>
    </source>
</evidence>
<evidence type="ECO:0000256" key="1">
    <source>
        <dbReference type="ARBA" id="ARBA00004141"/>
    </source>
</evidence>
<keyword evidence="4 7" id="KW-1133">Transmembrane helix</keyword>